<evidence type="ECO:0000313" key="3">
    <source>
        <dbReference type="Proteomes" id="UP001162164"/>
    </source>
</evidence>
<feature type="compositionally biased region" description="Polar residues" evidence="1">
    <location>
        <begin position="300"/>
        <end position="315"/>
    </location>
</feature>
<organism evidence="2 3">
    <name type="scientific">Molorchus minor</name>
    <dbReference type="NCBI Taxonomy" id="1323400"/>
    <lineage>
        <taxon>Eukaryota</taxon>
        <taxon>Metazoa</taxon>
        <taxon>Ecdysozoa</taxon>
        <taxon>Arthropoda</taxon>
        <taxon>Hexapoda</taxon>
        <taxon>Insecta</taxon>
        <taxon>Pterygota</taxon>
        <taxon>Neoptera</taxon>
        <taxon>Endopterygota</taxon>
        <taxon>Coleoptera</taxon>
        <taxon>Polyphaga</taxon>
        <taxon>Cucujiformia</taxon>
        <taxon>Chrysomeloidea</taxon>
        <taxon>Cerambycidae</taxon>
        <taxon>Lamiinae</taxon>
        <taxon>Monochamini</taxon>
        <taxon>Molorchus</taxon>
    </lineage>
</organism>
<name>A0ABQ9J347_9CUCU</name>
<dbReference type="EMBL" id="JAPWTJ010001353">
    <property type="protein sequence ID" value="KAJ8972386.1"/>
    <property type="molecule type" value="Genomic_DNA"/>
</dbReference>
<dbReference type="Proteomes" id="UP001162164">
    <property type="component" value="Unassembled WGS sequence"/>
</dbReference>
<feature type="compositionally biased region" description="Low complexity" evidence="1">
    <location>
        <begin position="206"/>
        <end position="219"/>
    </location>
</feature>
<evidence type="ECO:0000313" key="2">
    <source>
        <dbReference type="EMBL" id="KAJ8972386.1"/>
    </source>
</evidence>
<protein>
    <submittedName>
        <fullName evidence="2">Uncharacterized protein</fullName>
    </submittedName>
</protein>
<feature type="region of interest" description="Disordered" evidence="1">
    <location>
        <begin position="265"/>
        <end position="333"/>
    </location>
</feature>
<gene>
    <name evidence="2" type="ORF">NQ317_003443</name>
</gene>
<evidence type="ECO:0000256" key="1">
    <source>
        <dbReference type="SAM" id="MobiDB-lite"/>
    </source>
</evidence>
<comment type="caution">
    <text evidence="2">The sequence shown here is derived from an EMBL/GenBank/DDBJ whole genome shotgun (WGS) entry which is preliminary data.</text>
</comment>
<feature type="compositionally biased region" description="Low complexity" evidence="1">
    <location>
        <begin position="267"/>
        <end position="299"/>
    </location>
</feature>
<sequence>MPENDNNDALPQAGNGEVEPYKLRELFSIVPEFEGDQIFLNTFLNACDCAYQMASTDQKFLLTLHVKNRLRGRAAQLISSRNPNTYPEIKQLLNLHFGDSRDLTSLIQDLQRLRQLQGESALTFFNRLQVHNAKMHASIQKSNLTGDQKIAQARLIETMALNTLLTGLEPRLGQIIRASNPRDLLEAHMRVRRELQLSYFENAKFNKPNQPRNNNNAMPAKRPPPMQQKFCSYCRRSGHTLSECYQNKSQTNHQQQFRNFNSTFQRQPNFQNSSNNHNSYQNNRPQNNYSNQQNRPQSNFQNQSRQPIGQNQFQPRPSVIQPNPNFQNRQNPMRPVHHVNLQDQQDYYTDNSQHNYQPDYYTDNGQYNYQQECYTDNTNNIQDDYNDFQNYQTNEYEGIPNNYQDFLTLPDLNNTPDTNTQSTDPSSTIQSQMLTLNLDDMNPNLNFSEQNFI</sequence>
<proteinExistence type="predicted"/>
<feature type="region of interest" description="Disordered" evidence="1">
    <location>
        <begin position="202"/>
        <end position="230"/>
    </location>
</feature>
<keyword evidence="3" id="KW-1185">Reference proteome</keyword>
<feature type="compositionally biased region" description="Low complexity" evidence="1">
    <location>
        <begin position="321"/>
        <end position="333"/>
    </location>
</feature>
<reference evidence="2" key="1">
    <citation type="journal article" date="2023" name="Insect Mol. Biol.">
        <title>Genome sequencing provides insights into the evolution of gene families encoding plant cell wall-degrading enzymes in longhorned beetles.</title>
        <authorList>
            <person name="Shin N.R."/>
            <person name="Okamura Y."/>
            <person name="Kirsch R."/>
            <person name="Pauchet Y."/>
        </authorList>
    </citation>
    <scope>NUCLEOTIDE SEQUENCE</scope>
    <source>
        <strain evidence="2">MMC_N1</strain>
    </source>
</reference>
<accession>A0ABQ9J347</accession>